<dbReference type="Gene3D" id="3.40.50.150">
    <property type="entry name" value="Vaccinia Virus protein VP39"/>
    <property type="match status" value="1"/>
</dbReference>
<dbReference type="GO" id="GO:0016435">
    <property type="term" value="F:rRNA (guanine) methyltransferase activity"/>
    <property type="evidence" value="ECO:0007669"/>
    <property type="project" value="InterPro"/>
</dbReference>
<keyword evidence="1" id="KW-0489">Methyltransferase</keyword>
<dbReference type="VEuPathDB" id="VectorBase:LDEU013907"/>
<comment type="caution">
    <text evidence="1">The sequence shown here is derived from an EMBL/GenBank/DDBJ whole genome shotgun (WGS) entry which is preliminary data.</text>
</comment>
<evidence type="ECO:0000313" key="2">
    <source>
        <dbReference type="Proteomes" id="UP000288716"/>
    </source>
</evidence>
<dbReference type="OrthoDB" id="2877at2759"/>
<dbReference type="EMBL" id="NCKV01045513">
    <property type="protein sequence ID" value="RWS18133.1"/>
    <property type="molecule type" value="Genomic_DNA"/>
</dbReference>
<dbReference type="GO" id="GO:0070476">
    <property type="term" value="P:rRNA (guanine-N7)-methylation"/>
    <property type="evidence" value="ECO:0007669"/>
    <property type="project" value="InterPro"/>
</dbReference>
<organism evidence="1 2">
    <name type="scientific">Leptotrombidium deliense</name>
    <dbReference type="NCBI Taxonomy" id="299467"/>
    <lineage>
        <taxon>Eukaryota</taxon>
        <taxon>Metazoa</taxon>
        <taxon>Ecdysozoa</taxon>
        <taxon>Arthropoda</taxon>
        <taxon>Chelicerata</taxon>
        <taxon>Arachnida</taxon>
        <taxon>Acari</taxon>
        <taxon>Acariformes</taxon>
        <taxon>Trombidiformes</taxon>
        <taxon>Prostigmata</taxon>
        <taxon>Anystina</taxon>
        <taxon>Parasitengona</taxon>
        <taxon>Trombiculoidea</taxon>
        <taxon>Trombiculidae</taxon>
        <taxon>Leptotrombidium</taxon>
    </lineage>
</organism>
<dbReference type="PANTHER" id="PTHR12734">
    <property type="entry name" value="METHYLTRANSFERASE-RELATED"/>
    <property type="match status" value="1"/>
</dbReference>
<dbReference type="InterPro" id="IPR029063">
    <property type="entry name" value="SAM-dependent_MTases_sf"/>
</dbReference>
<dbReference type="Proteomes" id="UP000288716">
    <property type="component" value="Unassembled WGS sequence"/>
</dbReference>
<protein>
    <submittedName>
        <fullName evidence="1">Putative 18S rRNA (Guanine-N(7))-methyltransferase-like isoform X1</fullName>
    </submittedName>
</protein>
<dbReference type="GO" id="GO:0005730">
    <property type="term" value="C:nucleolus"/>
    <property type="evidence" value="ECO:0007669"/>
    <property type="project" value="TreeGrafter"/>
</dbReference>
<gene>
    <name evidence="1" type="ORF">B4U80_10919</name>
</gene>
<sequence length="114" mass="12951">MVTQQAMKSGFTGGLVIDYPNSTKAKKIYLVLFTGGNDNQLPKGLAAEQEHSLSVSYSGERQRFKTERKVYLETIGFYKRRNAEEKPKKLDPTLNTLSVADAEIFKCIECHRIY</sequence>
<dbReference type="PANTHER" id="PTHR12734:SF0">
    <property type="entry name" value="18S RRNA (GUANINE-N(7))-METHYLTRANSFERASE-RELATED"/>
    <property type="match status" value="1"/>
</dbReference>
<dbReference type="STRING" id="299467.A0A443RS79"/>
<dbReference type="InterPro" id="IPR039769">
    <property type="entry name" value="Bud23-like"/>
</dbReference>
<proteinExistence type="predicted"/>
<name>A0A443RS79_9ACAR</name>
<keyword evidence="1" id="KW-0808">Transferase</keyword>
<reference evidence="1 2" key="1">
    <citation type="journal article" date="2018" name="Gigascience">
        <title>Genomes of trombidid mites reveal novel predicted allergens and laterally-transferred genes associated with secondary metabolism.</title>
        <authorList>
            <person name="Dong X."/>
            <person name="Chaisiri K."/>
            <person name="Xia D."/>
            <person name="Armstrong S.D."/>
            <person name="Fang Y."/>
            <person name="Donnelly M.J."/>
            <person name="Kadowaki T."/>
            <person name="McGarry J.W."/>
            <person name="Darby A.C."/>
            <person name="Makepeace B.L."/>
        </authorList>
    </citation>
    <scope>NUCLEOTIDE SEQUENCE [LARGE SCALE GENOMIC DNA]</scope>
    <source>
        <strain evidence="1">UoL-UT</strain>
    </source>
</reference>
<keyword evidence="2" id="KW-1185">Reference proteome</keyword>
<accession>A0A443RS79</accession>
<evidence type="ECO:0000313" key="1">
    <source>
        <dbReference type="EMBL" id="RWS18133.1"/>
    </source>
</evidence>
<dbReference type="AlphaFoldDB" id="A0A443RS79"/>